<keyword evidence="1" id="KW-0418">Kinase</keyword>
<comment type="caution">
    <text evidence="1">The sequence shown here is derived from an EMBL/GenBank/DDBJ whole genome shotgun (WGS) entry which is preliminary data.</text>
</comment>
<protein>
    <submittedName>
        <fullName evidence="1">Polynucleotide kinase 3 phosphatase-domain-containing protein</fullName>
    </submittedName>
</protein>
<name>A0ACB8A4M6_9AGAM</name>
<organism evidence="1 2">
    <name type="scientific">Hygrophoropsis aurantiaca</name>
    <dbReference type="NCBI Taxonomy" id="72124"/>
    <lineage>
        <taxon>Eukaryota</taxon>
        <taxon>Fungi</taxon>
        <taxon>Dikarya</taxon>
        <taxon>Basidiomycota</taxon>
        <taxon>Agaricomycotina</taxon>
        <taxon>Agaricomycetes</taxon>
        <taxon>Agaricomycetidae</taxon>
        <taxon>Boletales</taxon>
        <taxon>Coniophorineae</taxon>
        <taxon>Hygrophoropsidaceae</taxon>
        <taxon>Hygrophoropsis</taxon>
    </lineage>
</organism>
<evidence type="ECO:0000313" key="1">
    <source>
        <dbReference type="EMBL" id="KAH7907972.1"/>
    </source>
</evidence>
<sequence>MTKTSHGNVSKLEPAPSKKRDASSSGHTRNSMDRSLESPPRKVAKVHPFFSKVAAGPTTSTFQWLKPSLGPKRTCLHGTHLSPQSLPKIAVFDLDGTLIKSNHHNRSNATALQWEWWRSSVPSNIHQLYQSGYSIVIVSNQALKPRQLDDWKRKVPLIAAALPDVPFRLFAATAKDGYRKPMPGIWYELERIFNDDNVKIDKSTSFFVGDAAGRPNDFASTDRKWAINVDIPFFTPEEFFLKLPSAQYSLPGFNVSALPCLPTILPPSDIIAPSNSGTELVLFTGFPCLGKSSFFRRHFAPLRYNHINQDTLGTRAKCVQAAQQSLQAGKSCVVDNTNRDVATRKYYIDVANKLKIPVRSFAFSGSIDLAWHNNLYRAYNLPPTLSDREPKRDLVPYTAFLSYRDNYEEPHGNEGFSSVTKVNWNFNGDQEERWRWGMWLQIDGK</sequence>
<proteinExistence type="predicted"/>
<keyword evidence="2" id="KW-1185">Reference proteome</keyword>
<evidence type="ECO:0000313" key="2">
    <source>
        <dbReference type="Proteomes" id="UP000790377"/>
    </source>
</evidence>
<accession>A0ACB8A4M6</accession>
<keyword evidence="1" id="KW-0808">Transferase</keyword>
<reference evidence="1" key="1">
    <citation type="journal article" date="2021" name="New Phytol.">
        <title>Evolutionary innovations through gain and loss of genes in the ectomycorrhizal Boletales.</title>
        <authorList>
            <person name="Wu G."/>
            <person name="Miyauchi S."/>
            <person name="Morin E."/>
            <person name="Kuo A."/>
            <person name="Drula E."/>
            <person name="Varga T."/>
            <person name="Kohler A."/>
            <person name="Feng B."/>
            <person name="Cao Y."/>
            <person name="Lipzen A."/>
            <person name="Daum C."/>
            <person name="Hundley H."/>
            <person name="Pangilinan J."/>
            <person name="Johnson J."/>
            <person name="Barry K."/>
            <person name="LaButti K."/>
            <person name="Ng V."/>
            <person name="Ahrendt S."/>
            <person name="Min B."/>
            <person name="Choi I.G."/>
            <person name="Park H."/>
            <person name="Plett J.M."/>
            <person name="Magnuson J."/>
            <person name="Spatafora J.W."/>
            <person name="Nagy L.G."/>
            <person name="Henrissat B."/>
            <person name="Grigoriev I.V."/>
            <person name="Yang Z.L."/>
            <person name="Xu J."/>
            <person name="Martin F.M."/>
        </authorList>
    </citation>
    <scope>NUCLEOTIDE SEQUENCE</scope>
    <source>
        <strain evidence="1">ATCC 28755</strain>
    </source>
</reference>
<dbReference type="EMBL" id="MU267855">
    <property type="protein sequence ID" value="KAH7907972.1"/>
    <property type="molecule type" value="Genomic_DNA"/>
</dbReference>
<dbReference type="Proteomes" id="UP000790377">
    <property type="component" value="Unassembled WGS sequence"/>
</dbReference>
<gene>
    <name evidence="1" type="ORF">BJ138DRAFT_1069540</name>
</gene>